<sequence>MPLNMAYREDLIRRRQELLILEEEEEKIEQKAKKEKKSKKKKEKQKKNKGKVEKKGDTVRTQAEERILEKEDSDPKNQHHSLEQAKPETKDVVPKGKAVTSSSSSSSPDIQLETVVPRVDIQKTASPKPETKDGVPKRNEVPSSSSSPGIQLHPRVYIQKTASPKPEKEDVVPKRKEVPSSSSSSSPDTQLQTVVPRVDIQKTASPKPAAQPVQSISRPVTVRKLLRKQAAPEKKFVWKLVSPRLPPSGQPSSSGEIQLQTVVPRADIHKTASPKLAAQPVQSMSRPVSTPVIPPNQAAPVISAVQTSTWSFAPSMSSAGRLGSPPHSQTYTPQSYKHPILGSSGFNQSSSQPTLTSTLPHYSHQPPISVSSQSSFPINISSWDLSSCGLLWTGGWSSNRDTTTTTATSGNHRTNPSNTPVTTNNIQFGNGLREDDYGYGNNNQNSYHGTADVGSSRRYSEESMPHFSLYSYWQMDELAHT</sequence>
<feature type="region of interest" description="Disordered" evidence="1">
    <location>
        <begin position="316"/>
        <end position="366"/>
    </location>
</feature>
<keyword evidence="3" id="KW-1185">Reference proteome</keyword>
<feature type="compositionally biased region" description="Basic and acidic residues" evidence="1">
    <location>
        <begin position="50"/>
        <end position="94"/>
    </location>
</feature>
<dbReference type="InterPro" id="IPR055327">
    <property type="entry name" value="TRAF1A/B"/>
</dbReference>
<feature type="compositionally biased region" description="Basic residues" evidence="1">
    <location>
        <begin position="33"/>
        <end position="49"/>
    </location>
</feature>
<dbReference type="EMBL" id="CACVBM020001684">
    <property type="protein sequence ID" value="CAA7057370.1"/>
    <property type="molecule type" value="Genomic_DNA"/>
</dbReference>
<feature type="compositionally biased region" description="Basic and acidic residues" evidence="1">
    <location>
        <begin position="165"/>
        <end position="178"/>
    </location>
</feature>
<dbReference type="PANTHER" id="PTHR47477">
    <property type="entry name" value="TNF RECEPTOR-ASSOCIATED FACTOR HOMOLOG 1A"/>
    <property type="match status" value="1"/>
</dbReference>
<accession>A0A6D2KS00</accession>
<comment type="caution">
    <text evidence="2">The sequence shown here is derived from an EMBL/GenBank/DDBJ whole genome shotgun (WGS) entry which is preliminary data.</text>
</comment>
<feature type="compositionally biased region" description="Low complexity" evidence="1">
    <location>
        <begin position="348"/>
        <end position="366"/>
    </location>
</feature>
<feature type="compositionally biased region" description="Basic and acidic residues" evidence="1">
    <location>
        <begin position="129"/>
        <end position="140"/>
    </location>
</feature>
<feature type="compositionally biased region" description="Polar residues" evidence="1">
    <location>
        <begin position="326"/>
        <end position="335"/>
    </location>
</feature>
<evidence type="ECO:0000313" key="2">
    <source>
        <dbReference type="EMBL" id="CAA7057370.1"/>
    </source>
</evidence>
<feature type="region of interest" description="Disordered" evidence="1">
    <location>
        <begin position="402"/>
        <end position="426"/>
    </location>
</feature>
<dbReference type="PANTHER" id="PTHR47477:SF20">
    <property type="entry name" value="MATH DOMAIN-CONTAINING PROTEIN"/>
    <property type="match status" value="1"/>
</dbReference>
<feature type="region of interest" description="Disordered" evidence="1">
    <location>
        <begin position="22"/>
        <end position="216"/>
    </location>
</feature>
<name>A0A6D2KS00_9BRAS</name>
<dbReference type="AlphaFoldDB" id="A0A6D2KS00"/>
<evidence type="ECO:0000256" key="1">
    <source>
        <dbReference type="SAM" id="MobiDB-lite"/>
    </source>
</evidence>
<organism evidence="2 3">
    <name type="scientific">Microthlaspi erraticum</name>
    <dbReference type="NCBI Taxonomy" id="1685480"/>
    <lineage>
        <taxon>Eukaryota</taxon>
        <taxon>Viridiplantae</taxon>
        <taxon>Streptophyta</taxon>
        <taxon>Embryophyta</taxon>
        <taxon>Tracheophyta</taxon>
        <taxon>Spermatophyta</taxon>
        <taxon>Magnoliopsida</taxon>
        <taxon>eudicotyledons</taxon>
        <taxon>Gunneridae</taxon>
        <taxon>Pentapetalae</taxon>
        <taxon>rosids</taxon>
        <taxon>malvids</taxon>
        <taxon>Brassicales</taxon>
        <taxon>Brassicaceae</taxon>
        <taxon>Coluteocarpeae</taxon>
        <taxon>Microthlaspi</taxon>
    </lineage>
</organism>
<reference evidence="2" key="1">
    <citation type="submission" date="2020-01" db="EMBL/GenBank/DDBJ databases">
        <authorList>
            <person name="Mishra B."/>
        </authorList>
    </citation>
    <scope>NUCLEOTIDE SEQUENCE [LARGE SCALE GENOMIC DNA]</scope>
</reference>
<gene>
    <name evidence="2" type="ORF">MERR_LOCUS44606</name>
</gene>
<feature type="compositionally biased region" description="Low complexity" evidence="1">
    <location>
        <begin position="402"/>
        <end position="425"/>
    </location>
</feature>
<evidence type="ECO:0000313" key="3">
    <source>
        <dbReference type="Proteomes" id="UP000467841"/>
    </source>
</evidence>
<protein>
    <submittedName>
        <fullName evidence="2">Uncharacterized protein</fullName>
    </submittedName>
</protein>
<dbReference type="Proteomes" id="UP000467841">
    <property type="component" value="Unassembled WGS sequence"/>
</dbReference>
<proteinExistence type="predicted"/>